<evidence type="ECO:0000256" key="2">
    <source>
        <dbReference type="SAM" id="Phobius"/>
    </source>
</evidence>
<dbReference type="PANTHER" id="PTHR24177:SF473">
    <property type="entry name" value="PROTEIN, PUTATIVE-RELATED"/>
    <property type="match status" value="1"/>
</dbReference>
<sequence length="481" mass="53680">MAQSGAFTSSTTIDMLDPHGAYKRHVCMAATLGDWGKASSYDETQPNWVSTTLTRDGDTALHIAVSMEHIGFVEKLVERMSMQDLEIMDADGNTAFSMAAISGNVKLATILLGKNSGLLWLRGHKGMLPIQLAFSAGQPHMVNFLFEKTQSDDMDTHLSYQDIVNLFFLSLTYNNFTVASMLLKRYPEFAGVKNEKGLTAFEVLAQQISVYQLILSKGAYKNAIVHEVDKEGNNVLHLAGKLEAKGRFGSINHVLILSEELWFKEVEKIVPPGFKTMQNREKMTPKELFHEEHADLTDSAVSELNEMANNFLVVATLIVSLGITAALTIRTNNIQGKTPLFQDKIWYIIFLLSVGFGVITGALSIVFHTSAILRSTWKQKGYPVTSRLIRIISGDFMLCISMGVMITISCMTGVVLIYTFFPKWIFLLAAVFCVSPVILVFVVYVYVWPLKLVLLLALLERVTGGMFYRFGIRWTAFDYIG</sequence>
<feature type="transmembrane region" description="Helical" evidence="2">
    <location>
        <begin position="424"/>
        <end position="447"/>
    </location>
</feature>
<dbReference type="PANTHER" id="PTHR24177">
    <property type="entry name" value="CASKIN"/>
    <property type="match status" value="1"/>
</dbReference>
<accession>A0A445BE37</accession>
<keyword evidence="4" id="KW-1185">Reference proteome</keyword>
<dbReference type="InterPro" id="IPR036770">
    <property type="entry name" value="Ankyrin_rpt-contain_sf"/>
</dbReference>
<comment type="caution">
    <text evidence="3">The sequence shown here is derived from an EMBL/GenBank/DDBJ whole genome shotgun (WGS) entry which is preliminary data.</text>
</comment>
<reference evidence="3 4" key="1">
    <citation type="submission" date="2019-01" db="EMBL/GenBank/DDBJ databases">
        <title>Sequencing of cultivated peanut Arachis hypogaea provides insights into genome evolution and oil improvement.</title>
        <authorList>
            <person name="Chen X."/>
        </authorList>
    </citation>
    <scope>NUCLEOTIDE SEQUENCE [LARGE SCALE GENOMIC DNA]</scope>
    <source>
        <strain evidence="4">cv. Fuhuasheng</strain>
        <tissue evidence="3">Leaves</tissue>
    </source>
</reference>
<keyword evidence="2" id="KW-0472">Membrane</keyword>
<dbReference type="Proteomes" id="UP000289738">
    <property type="component" value="Chromosome A09"/>
</dbReference>
<proteinExistence type="predicted"/>
<comment type="subcellular location">
    <subcellularLocation>
        <location evidence="1">Cell membrane</location>
        <topology evidence="1">Peripheral membrane protein</topology>
        <orientation evidence="1">Cytoplasmic side</orientation>
    </subcellularLocation>
</comment>
<name>A0A445BE37_ARAHY</name>
<feature type="transmembrane region" description="Helical" evidence="2">
    <location>
        <begin position="345"/>
        <end position="367"/>
    </location>
</feature>
<feature type="transmembrane region" description="Helical" evidence="2">
    <location>
        <begin position="388"/>
        <end position="418"/>
    </location>
</feature>
<dbReference type="Pfam" id="PF12796">
    <property type="entry name" value="Ank_2"/>
    <property type="match status" value="1"/>
</dbReference>
<organism evidence="3 4">
    <name type="scientific">Arachis hypogaea</name>
    <name type="common">Peanut</name>
    <dbReference type="NCBI Taxonomy" id="3818"/>
    <lineage>
        <taxon>Eukaryota</taxon>
        <taxon>Viridiplantae</taxon>
        <taxon>Streptophyta</taxon>
        <taxon>Embryophyta</taxon>
        <taxon>Tracheophyta</taxon>
        <taxon>Spermatophyta</taxon>
        <taxon>Magnoliopsida</taxon>
        <taxon>eudicotyledons</taxon>
        <taxon>Gunneridae</taxon>
        <taxon>Pentapetalae</taxon>
        <taxon>rosids</taxon>
        <taxon>fabids</taxon>
        <taxon>Fabales</taxon>
        <taxon>Fabaceae</taxon>
        <taxon>Papilionoideae</taxon>
        <taxon>50 kb inversion clade</taxon>
        <taxon>dalbergioids sensu lato</taxon>
        <taxon>Dalbergieae</taxon>
        <taxon>Pterocarpus clade</taxon>
        <taxon>Arachis</taxon>
    </lineage>
</organism>
<dbReference type="EMBL" id="SDMP01000009">
    <property type="protein sequence ID" value="RYR36952.1"/>
    <property type="molecule type" value="Genomic_DNA"/>
</dbReference>
<dbReference type="GO" id="GO:0005886">
    <property type="term" value="C:plasma membrane"/>
    <property type="evidence" value="ECO:0007669"/>
    <property type="project" value="UniProtKB-SubCell"/>
</dbReference>
<evidence type="ECO:0000313" key="4">
    <source>
        <dbReference type="Proteomes" id="UP000289738"/>
    </source>
</evidence>
<dbReference type="STRING" id="3818.A0A445BE37"/>
<dbReference type="SUPFAM" id="SSF48403">
    <property type="entry name" value="Ankyrin repeat"/>
    <property type="match status" value="1"/>
</dbReference>
<evidence type="ECO:0000256" key="1">
    <source>
        <dbReference type="ARBA" id="ARBA00004413"/>
    </source>
</evidence>
<protein>
    <submittedName>
        <fullName evidence="3">Uncharacterized protein</fullName>
    </submittedName>
</protein>
<gene>
    <name evidence="3" type="ORF">Ahy_A09g041894</name>
</gene>
<dbReference type="AlphaFoldDB" id="A0A445BE37"/>
<dbReference type="SMART" id="SM00248">
    <property type="entry name" value="ANK"/>
    <property type="match status" value="3"/>
</dbReference>
<evidence type="ECO:0000313" key="3">
    <source>
        <dbReference type="EMBL" id="RYR36952.1"/>
    </source>
</evidence>
<keyword evidence="2" id="KW-1133">Transmembrane helix</keyword>
<dbReference type="InterPro" id="IPR002110">
    <property type="entry name" value="Ankyrin_rpt"/>
</dbReference>
<feature type="transmembrane region" description="Helical" evidence="2">
    <location>
        <begin position="311"/>
        <end position="329"/>
    </location>
</feature>
<dbReference type="Gene3D" id="1.25.40.20">
    <property type="entry name" value="Ankyrin repeat-containing domain"/>
    <property type="match status" value="1"/>
</dbReference>
<keyword evidence="2" id="KW-0812">Transmembrane</keyword>